<evidence type="ECO:0000313" key="6">
    <source>
        <dbReference type="EMBL" id="AVO35189.1"/>
    </source>
</evidence>
<dbReference type="SUPFAM" id="SSF53850">
    <property type="entry name" value="Periplasmic binding protein-like II"/>
    <property type="match status" value="1"/>
</dbReference>
<dbReference type="Gene3D" id="3.40.190.10">
    <property type="entry name" value="Periplasmic binding protein-like II"/>
    <property type="match status" value="2"/>
</dbReference>
<dbReference type="GO" id="GO:0003700">
    <property type="term" value="F:DNA-binding transcription factor activity"/>
    <property type="evidence" value="ECO:0007669"/>
    <property type="project" value="InterPro"/>
</dbReference>
<dbReference type="InterPro" id="IPR000847">
    <property type="entry name" value="LysR_HTH_N"/>
</dbReference>
<accession>A0A2S0MH27</accession>
<evidence type="ECO:0000256" key="2">
    <source>
        <dbReference type="ARBA" id="ARBA00023015"/>
    </source>
</evidence>
<gene>
    <name evidence="6" type="ORF">C6570_13810</name>
</gene>
<dbReference type="PROSITE" id="PS50931">
    <property type="entry name" value="HTH_LYSR"/>
    <property type="match status" value="1"/>
</dbReference>
<keyword evidence="4" id="KW-0804">Transcription</keyword>
<dbReference type="Proteomes" id="UP000239709">
    <property type="component" value="Chromosome"/>
</dbReference>
<keyword evidence="7" id="KW-1185">Reference proteome</keyword>
<feature type="domain" description="HTH lysR-type" evidence="5">
    <location>
        <begin position="1"/>
        <end position="58"/>
    </location>
</feature>
<name>A0A2S0MH27_9BURK</name>
<dbReference type="OrthoDB" id="5292387at2"/>
<reference evidence="6 7" key="1">
    <citation type="submission" date="2018-03" db="EMBL/GenBank/DDBJ databases">
        <title>Genome sequencing of Ottowia sp.</title>
        <authorList>
            <person name="Kim S.-J."/>
            <person name="Heo J."/>
            <person name="Kwon S.-W."/>
        </authorList>
    </citation>
    <scope>NUCLEOTIDE SEQUENCE [LARGE SCALE GENOMIC DNA]</scope>
    <source>
        <strain evidence="6 7">KADR8-3</strain>
    </source>
</reference>
<evidence type="ECO:0000313" key="7">
    <source>
        <dbReference type="Proteomes" id="UP000239709"/>
    </source>
</evidence>
<dbReference type="InterPro" id="IPR036388">
    <property type="entry name" value="WH-like_DNA-bd_sf"/>
</dbReference>
<organism evidence="6 7">
    <name type="scientific">Ottowia oryzae</name>
    <dbReference type="NCBI Taxonomy" id="2109914"/>
    <lineage>
        <taxon>Bacteria</taxon>
        <taxon>Pseudomonadati</taxon>
        <taxon>Pseudomonadota</taxon>
        <taxon>Betaproteobacteria</taxon>
        <taxon>Burkholderiales</taxon>
        <taxon>Comamonadaceae</taxon>
        <taxon>Ottowia</taxon>
    </lineage>
</organism>
<dbReference type="EMBL" id="CP027666">
    <property type="protein sequence ID" value="AVO35189.1"/>
    <property type="molecule type" value="Genomic_DNA"/>
</dbReference>
<dbReference type="PANTHER" id="PTHR30346">
    <property type="entry name" value="TRANSCRIPTIONAL DUAL REGULATOR HCAR-RELATED"/>
    <property type="match status" value="1"/>
</dbReference>
<sequence>MELRHLRCFLAVAEELHFGRAAERLAMSQPPLTVAIQQLESEVGAALLLRNSRGVRLTAAGSALLPRARALLTSASQAIGEAREAAHGLSGNLVIGFAGTMLYRGLPQMLRDFRAEHPRIKLSLREMNSGEQVIELQHDRLDAAFVHTSRVPAGMHQILVASQTFVACLPDHHALAGARSVKPSQLAGEPLALVARAVSPDYHERTLAMCSAAGFDPVSVHELRHWLSVVSMVAEGLAVALVPAALQQCGMAGVRYLPLSQKEAALPRYETRCLWSAARDQPALGLFLNAVRTVAQAG</sequence>
<dbReference type="GO" id="GO:0032993">
    <property type="term" value="C:protein-DNA complex"/>
    <property type="evidence" value="ECO:0007669"/>
    <property type="project" value="TreeGrafter"/>
</dbReference>
<protein>
    <submittedName>
        <fullName evidence="6">LysR family transcriptional regulator</fullName>
    </submittedName>
</protein>
<evidence type="ECO:0000256" key="4">
    <source>
        <dbReference type="ARBA" id="ARBA00023163"/>
    </source>
</evidence>
<evidence type="ECO:0000259" key="5">
    <source>
        <dbReference type="PROSITE" id="PS50931"/>
    </source>
</evidence>
<dbReference type="Pfam" id="PF00126">
    <property type="entry name" value="HTH_1"/>
    <property type="match status" value="1"/>
</dbReference>
<evidence type="ECO:0000256" key="3">
    <source>
        <dbReference type="ARBA" id="ARBA00023125"/>
    </source>
</evidence>
<keyword evidence="3" id="KW-0238">DNA-binding</keyword>
<dbReference type="InterPro" id="IPR005119">
    <property type="entry name" value="LysR_subst-bd"/>
</dbReference>
<dbReference type="PANTHER" id="PTHR30346:SF0">
    <property type="entry name" value="HCA OPERON TRANSCRIPTIONAL ACTIVATOR HCAR"/>
    <property type="match status" value="1"/>
</dbReference>
<dbReference type="GO" id="GO:0003677">
    <property type="term" value="F:DNA binding"/>
    <property type="evidence" value="ECO:0007669"/>
    <property type="project" value="UniProtKB-KW"/>
</dbReference>
<proteinExistence type="inferred from homology"/>
<dbReference type="FunFam" id="1.10.10.10:FF:000001">
    <property type="entry name" value="LysR family transcriptional regulator"/>
    <property type="match status" value="1"/>
</dbReference>
<dbReference type="AlphaFoldDB" id="A0A2S0MH27"/>
<keyword evidence="2" id="KW-0805">Transcription regulation</keyword>
<evidence type="ECO:0000256" key="1">
    <source>
        <dbReference type="ARBA" id="ARBA00009437"/>
    </source>
</evidence>
<dbReference type="PRINTS" id="PR00039">
    <property type="entry name" value="HTHLYSR"/>
</dbReference>
<dbReference type="Pfam" id="PF03466">
    <property type="entry name" value="LysR_substrate"/>
    <property type="match status" value="1"/>
</dbReference>
<dbReference type="SUPFAM" id="SSF46785">
    <property type="entry name" value="Winged helix' DNA-binding domain"/>
    <property type="match status" value="1"/>
</dbReference>
<comment type="similarity">
    <text evidence="1">Belongs to the LysR transcriptional regulatory family.</text>
</comment>
<dbReference type="RefSeq" id="WP_106703738.1">
    <property type="nucleotide sequence ID" value="NZ_CP027666.1"/>
</dbReference>
<dbReference type="InterPro" id="IPR036390">
    <property type="entry name" value="WH_DNA-bd_sf"/>
</dbReference>
<dbReference type="Gene3D" id="1.10.10.10">
    <property type="entry name" value="Winged helix-like DNA-binding domain superfamily/Winged helix DNA-binding domain"/>
    <property type="match status" value="1"/>
</dbReference>
<dbReference type="KEGG" id="otk:C6570_13810"/>